<dbReference type="InterPro" id="IPR009079">
    <property type="entry name" value="4_helix_cytokine-like_core"/>
</dbReference>
<dbReference type="Ensembl" id="ENSGWIT00000049524.1">
    <property type="protein sequence ID" value="ENSGWIP00000045730.1"/>
    <property type="gene ID" value="ENSGWIG00000022636.1"/>
</dbReference>
<reference evidence="2" key="1">
    <citation type="submission" date="2020-06" db="EMBL/GenBank/DDBJ databases">
        <authorList>
            <consortium name="Wellcome Sanger Institute Data Sharing"/>
        </authorList>
    </citation>
    <scope>NUCLEOTIDE SEQUENCE [LARGE SCALE GENOMIC DNA]</scope>
</reference>
<protein>
    <submittedName>
        <fullName evidence="2">Uncharacterized protein</fullName>
    </submittedName>
</protein>
<evidence type="ECO:0000256" key="1">
    <source>
        <dbReference type="SAM" id="Phobius"/>
    </source>
</evidence>
<proteinExistence type="predicted"/>
<organism evidence="2 3">
    <name type="scientific">Gouania willdenowi</name>
    <name type="common">Blunt-snouted clingfish</name>
    <name type="synonym">Lepadogaster willdenowi</name>
    <dbReference type="NCBI Taxonomy" id="441366"/>
    <lineage>
        <taxon>Eukaryota</taxon>
        <taxon>Metazoa</taxon>
        <taxon>Chordata</taxon>
        <taxon>Craniata</taxon>
        <taxon>Vertebrata</taxon>
        <taxon>Euteleostomi</taxon>
        <taxon>Actinopterygii</taxon>
        <taxon>Neopterygii</taxon>
        <taxon>Teleostei</taxon>
        <taxon>Neoteleostei</taxon>
        <taxon>Acanthomorphata</taxon>
        <taxon>Ovalentaria</taxon>
        <taxon>Blenniimorphae</taxon>
        <taxon>Blenniiformes</taxon>
        <taxon>Gobiesocoidei</taxon>
        <taxon>Gobiesocidae</taxon>
        <taxon>Gobiesocinae</taxon>
        <taxon>Gouania</taxon>
    </lineage>
</organism>
<feature type="transmembrane region" description="Helical" evidence="1">
    <location>
        <begin position="105"/>
        <end position="134"/>
    </location>
</feature>
<dbReference type="Gene3D" id="1.20.1250.10">
    <property type="match status" value="1"/>
</dbReference>
<evidence type="ECO:0000313" key="3">
    <source>
        <dbReference type="Proteomes" id="UP000694680"/>
    </source>
</evidence>
<name>A0A8C5HHN9_GOUWI</name>
<evidence type="ECO:0000313" key="2">
    <source>
        <dbReference type="Ensembl" id="ENSGWIP00000045730.1"/>
    </source>
</evidence>
<keyword evidence="1" id="KW-0472">Membrane</keyword>
<keyword evidence="1" id="KW-1133">Transmembrane helix</keyword>
<reference evidence="2" key="2">
    <citation type="submission" date="2025-08" db="UniProtKB">
        <authorList>
            <consortium name="Ensembl"/>
        </authorList>
    </citation>
    <scope>IDENTIFICATION</scope>
</reference>
<accession>A0A8C5HHN9</accession>
<sequence length="136" mass="15444">TNTHPISTLISALRILTKSARIQSFKLICSFLLKTFRVLSLCVKLQQKHAEVLAALRLLQTGVQHVRSQPLTQCQTSVLKRLERSITNHLVIVTSLHIQVRAVDYVCVFFVSFYVSFLLCIFLSSCVFLVSFLLSF</sequence>
<keyword evidence="3" id="KW-1185">Reference proteome</keyword>
<dbReference type="AlphaFoldDB" id="A0A8C5HHN9"/>
<keyword evidence="1" id="KW-0812">Transmembrane</keyword>
<dbReference type="Proteomes" id="UP000694680">
    <property type="component" value="Chromosome 13"/>
</dbReference>
<reference evidence="2" key="3">
    <citation type="submission" date="2025-09" db="UniProtKB">
        <authorList>
            <consortium name="Ensembl"/>
        </authorList>
    </citation>
    <scope>IDENTIFICATION</scope>
</reference>